<sequence>MEMKLNVVIIDDEKHAIDTLIYDLQENHFGEVEIVFTTTNPVEGAKQLRTLKPDLLFLNVDMPGLTGLDLIQLIDDLSVQVIFTTAHMEYAVQAVETMASGYLLKPVQPDELKRMLEKVKSEKQSRQSQLPVTGKIAVPDADGVELIPWDDIIYCKSDSNYCELNLTGNRKIVASKTLKYFETNLPSGQFCRVHKSYMVNIQHIKKYLKRDGGELLMDNNDVLPVSRNHRDEILKLIQVNR</sequence>
<dbReference type="SMART" id="SM00850">
    <property type="entry name" value="LytTR"/>
    <property type="match status" value="1"/>
</dbReference>
<dbReference type="SUPFAM" id="SSF52172">
    <property type="entry name" value="CheY-like"/>
    <property type="match status" value="1"/>
</dbReference>
<evidence type="ECO:0000259" key="3">
    <source>
        <dbReference type="PROSITE" id="PS50930"/>
    </source>
</evidence>
<organism evidence="4">
    <name type="scientific">Mariniphaga anaerophila</name>
    <dbReference type="NCBI Taxonomy" id="1484053"/>
    <lineage>
        <taxon>Bacteria</taxon>
        <taxon>Pseudomonadati</taxon>
        <taxon>Bacteroidota</taxon>
        <taxon>Bacteroidia</taxon>
        <taxon>Marinilabiliales</taxon>
        <taxon>Prolixibacteraceae</taxon>
        <taxon>Mariniphaga</taxon>
    </lineage>
</organism>
<comment type="caution">
    <text evidence="1">Lacks conserved residue(s) required for the propagation of feature annotation.</text>
</comment>
<feature type="domain" description="HTH LytTR-type" evidence="3">
    <location>
        <begin position="136"/>
        <end position="239"/>
    </location>
</feature>
<dbReference type="GO" id="GO:0000156">
    <property type="term" value="F:phosphorelay response regulator activity"/>
    <property type="evidence" value="ECO:0007669"/>
    <property type="project" value="InterPro"/>
</dbReference>
<proteinExistence type="predicted"/>
<comment type="caution">
    <text evidence="4">The sequence shown here is derived from an EMBL/GenBank/DDBJ whole genome shotgun (WGS) entry which is preliminary data.</text>
</comment>
<accession>A0A831PQT5</accession>
<reference evidence="4" key="1">
    <citation type="journal article" date="2020" name="mSystems">
        <title>Genome- and Community-Level Interaction Insights into Carbon Utilization and Element Cycling Functions of Hydrothermarchaeota in Hydrothermal Sediment.</title>
        <authorList>
            <person name="Zhou Z."/>
            <person name="Liu Y."/>
            <person name="Xu W."/>
            <person name="Pan J."/>
            <person name="Luo Z.H."/>
            <person name="Li M."/>
        </authorList>
    </citation>
    <scope>NUCLEOTIDE SEQUENCE [LARGE SCALE GENOMIC DNA]</scope>
    <source>
        <strain evidence="4">SpSt-1217</strain>
    </source>
</reference>
<evidence type="ECO:0000259" key="2">
    <source>
        <dbReference type="PROSITE" id="PS50110"/>
    </source>
</evidence>
<dbReference type="AlphaFoldDB" id="A0A831PQT5"/>
<dbReference type="Pfam" id="PF00072">
    <property type="entry name" value="Response_reg"/>
    <property type="match status" value="1"/>
</dbReference>
<dbReference type="GO" id="GO:0003677">
    <property type="term" value="F:DNA binding"/>
    <property type="evidence" value="ECO:0007669"/>
    <property type="project" value="InterPro"/>
</dbReference>
<protein>
    <submittedName>
        <fullName evidence="4">Response regulator transcription factor</fullName>
    </submittedName>
</protein>
<dbReference type="SMART" id="SM00448">
    <property type="entry name" value="REC"/>
    <property type="match status" value="1"/>
</dbReference>
<evidence type="ECO:0000256" key="1">
    <source>
        <dbReference type="PROSITE-ProRule" id="PRU00169"/>
    </source>
</evidence>
<dbReference type="Pfam" id="PF04397">
    <property type="entry name" value="LytTR"/>
    <property type="match status" value="1"/>
</dbReference>
<dbReference type="Gene3D" id="2.40.50.1020">
    <property type="entry name" value="LytTr DNA-binding domain"/>
    <property type="match status" value="1"/>
</dbReference>
<dbReference type="InterPro" id="IPR001789">
    <property type="entry name" value="Sig_transdc_resp-reg_receiver"/>
</dbReference>
<dbReference type="InterPro" id="IPR011006">
    <property type="entry name" value="CheY-like_superfamily"/>
</dbReference>
<dbReference type="PANTHER" id="PTHR37299:SF1">
    <property type="entry name" value="STAGE 0 SPORULATION PROTEIN A HOMOLOG"/>
    <property type="match status" value="1"/>
</dbReference>
<dbReference type="PANTHER" id="PTHR37299">
    <property type="entry name" value="TRANSCRIPTIONAL REGULATOR-RELATED"/>
    <property type="match status" value="1"/>
</dbReference>
<dbReference type="PROSITE" id="PS50110">
    <property type="entry name" value="RESPONSE_REGULATORY"/>
    <property type="match status" value="1"/>
</dbReference>
<name>A0A831PQT5_9BACT</name>
<dbReference type="Gene3D" id="3.40.50.2300">
    <property type="match status" value="1"/>
</dbReference>
<dbReference type="InterPro" id="IPR046947">
    <property type="entry name" value="LytR-like"/>
</dbReference>
<dbReference type="Proteomes" id="UP000886047">
    <property type="component" value="Unassembled WGS sequence"/>
</dbReference>
<gene>
    <name evidence="4" type="ORF">ENN90_06835</name>
</gene>
<evidence type="ECO:0000313" key="4">
    <source>
        <dbReference type="EMBL" id="HDR51321.1"/>
    </source>
</evidence>
<dbReference type="EMBL" id="DSDK01000376">
    <property type="protein sequence ID" value="HDR51321.1"/>
    <property type="molecule type" value="Genomic_DNA"/>
</dbReference>
<dbReference type="PROSITE" id="PS50930">
    <property type="entry name" value="HTH_LYTTR"/>
    <property type="match status" value="1"/>
</dbReference>
<feature type="domain" description="Response regulatory" evidence="2">
    <location>
        <begin position="6"/>
        <end position="120"/>
    </location>
</feature>
<dbReference type="InterPro" id="IPR007492">
    <property type="entry name" value="LytTR_DNA-bd_dom"/>
</dbReference>